<dbReference type="GeneID" id="68116330"/>
<reference evidence="2 3" key="1">
    <citation type="journal article" date="2019" name="Sci. Rep.">
        <title>Nanopore sequencing improves the draft genome of the human pathogenic amoeba Naegleria fowleri.</title>
        <authorList>
            <person name="Liechti N."/>
            <person name="Schurch N."/>
            <person name="Bruggmann R."/>
            <person name="Wittwer M."/>
        </authorList>
    </citation>
    <scope>NUCLEOTIDE SEQUENCE [LARGE SCALE GENOMIC DNA]</scope>
    <source>
        <strain evidence="2 3">ATCC 30894</strain>
    </source>
</reference>
<dbReference type="VEuPathDB" id="AmoebaDB:NfTy_046120"/>
<dbReference type="EMBL" id="VFQX01000066">
    <property type="protein sequence ID" value="KAF0972864.1"/>
    <property type="molecule type" value="Genomic_DNA"/>
</dbReference>
<sequence length="877" mass="103180">MKISDQPIHSLTSANESPPQCIIQEDDPTTTRRMMMNDDDITLNQEDDEQAFQQQHDNDPRSSSSSSFKIHTLGDFKQALLQHIRQECPAVVSPPHHHQFRSDLKDEGEEEDEDEKASSSCRCPTPYLFFSEEKIRGIYLFGSQTYQCKKKVEKRNQDEKEEHEEERVLRVLSNDRKSELRYLASSDFDVLLVCDDLYSTDSSLGSYSSEKQFKWETGLSLDFVEGNETNFLEFDISFYNTCYFISYMNYHQPVFIQSVTNKYWEDVFVVFEDDKMKYFRSTWCDWNMSIPRLKVAFSTELDYCMEKAHRFWNMTIGETDELKYNDNYNRYTLNRTTEELKKTSKKNIAHGLRKLRFAYQYLENGKIIHLQEWNALAQEVFDKTKYYYEWMQFEDTYKPIYEEKKLQFQTVCENIIGVAERLLTNYDDNVSLAFLSFLNSYCSKDNQEGRKRVHEFMNSTQALTQEDQETVQHSVLYLFKDVHSLTKLFNIDVSHFDPSCETTTPQQVAQCTTFQLSLNLNMFYLNYDRKISNEVLQCDGAIIELMSSPQQFRLVCAPRWFIPDIRDQPEIAISCQSLSCFKLPYGDKVSLFFHKNAWTIACSEIERANWKRWVLLDNVPSNSVNSWRDDFWNIWKNLKMELPPENMQDKTFHFVWNKHQGISLVSVRVNQTCQIISHSEMVSLCEKLNWNVLEPMKELEFSTLSSGKLFWKQALEKSASLDPTIYEGLIFHHSGSANHATNVPILEVKTPIHYLMPKLNIVNHFYSGTEILNSSVIENPDDSLVRSDVNDMALFQAAVMHSQELNPKIQQVIQQRNPLFLNVYNQWVEHLAQYGMERPMMTDHMDTKQYLKEKIIADILKIEPLDHEMVLDIIYEM</sequence>
<feature type="region of interest" description="Disordered" evidence="1">
    <location>
        <begin position="89"/>
        <end position="121"/>
    </location>
</feature>
<feature type="compositionally biased region" description="Acidic residues" evidence="1">
    <location>
        <begin position="37"/>
        <end position="50"/>
    </location>
</feature>
<dbReference type="Proteomes" id="UP000444721">
    <property type="component" value="Unassembled WGS sequence"/>
</dbReference>
<evidence type="ECO:0000313" key="3">
    <source>
        <dbReference type="Proteomes" id="UP000444721"/>
    </source>
</evidence>
<keyword evidence="3" id="KW-1185">Reference proteome</keyword>
<feature type="compositionally biased region" description="Polar residues" evidence="1">
    <location>
        <begin position="7"/>
        <end position="18"/>
    </location>
</feature>
<feature type="region of interest" description="Disordered" evidence="1">
    <location>
        <begin position="1"/>
        <end position="68"/>
    </location>
</feature>
<dbReference type="RefSeq" id="XP_044557578.1">
    <property type="nucleotide sequence ID" value="XM_044713039.1"/>
</dbReference>
<gene>
    <name evidence="2" type="ORF">FDP41_009113</name>
</gene>
<comment type="caution">
    <text evidence="2">The sequence shown here is derived from an EMBL/GenBank/DDBJ whole genome shotgun (WGS) entry which is preliminary data.</text>
</comment>
<evidence type="ECO:0000256" key="1">
    <source>
        <dbReference type="SAM" id="MobiDB-lite"/>
    </source>
</evidence>
<protein>
    <submittedName>
        <fullName evidence="2">Uncharacterized protein</fullName>
    </submittedName>
</protein>
<dbReference type="OMA" id="ANWREDF"/>
<dbReference type="VEuPathDB" id="AmoebaDB:FDP41_009113"/>
<proteinExistence type="predicted"/>
<evidence type="ECO:0000313" key="2">
    <source>
        <dbReference type="EMBL" id="KAF0972864.1"/>
    </source>
</evidence>
<dbReference type="VEuPathDB" id="AmoebaDB:NF0026740"/>
<accession>A0A6A5BFQ4</accession>
<dbReference type="AlphaFoldDB" id="A0A6A5BFQ4"/>
<organism evidence="2 3">
    <name type="scientific">Naegleria fowleri</name>
    <name type="common">Brain eating amoeba</name>
    <dbReference type="NCBI Taxonomy" id="5763"/>
    <lineage>
        <taxon>Eukaryota</taxon>
        <taxon>Discoba</taxon>
        <taxon>Heterolobosea</taxon>
        <taxon>Tetramitia</taxon>
        <taxon>Eutetramitia</taxon>
        <taxon>Vahlkampfiidae</taxon>
        <taxon>Naegleria</taxon>
    </lineage>
</organism>
<feature type="compositionally biased region" description="Acidic residues" evidence="1">
    <location>
        <begin position="106"/>
        <end position="115"/>
    </location>
</feature>
<name>A0A6A5BFQ4_NAEFO</name>
<dbReference type="OrthoDB" id="10352241at2759"/>